<dbReference type="SUPFAM" id="SSF52540">
    <property type="entry name" value="P-loop containing nucleoside triphosphate hydrolases"/>
    <property type="match status" value="1"/>
</dbReference>
<dbReference type="EMBL" id="ML978343">
    <property type="protein sequence ID" value="KAF2023522.1"/>
    <property type="molecule type" value="Genomic_DNA"/>
</dbReference>
<dbReference type="GO" id="GO:0009116">
    <property type="term" value="P:nucleoside metabolic process"/>
    <property type="evidence" value="ECO:0007669"/>
    <property type="project" value="InterPro"/>
</dbReference>
<dbReference type="Pfam" id="PF24883">
    <property type="entry name" value="NPHP3_N"/>
    <property type="match status" value="1"/>
</dbReference>
<dbReference type="InterPro" id="IPR035994">
    <property type="entry name" value="Nucleoside_phosphorylase_sf"/>
</dbReference>
<evidence type="ECO:0000256" key="2">
    <source>
        <dbReference type="SAM" id="SignalP"/>
    </source>
</evidence>
<dbReference type="Gene3D" id="3.40.50.1580">
    <property type="entry name" value="Nucleoside phosphorylase domain"/>
    <property type="match status" value="1"/>
</dbReference>
<name>A0A9P4LGF8_9PLEO</name>
<evidence type="ECO:0000259" key="3">
    <source>
        <dbReference type="Pfam" id="PF01048"/>
    </source>
</evidence>
<evidence type="ECO:0000313" key="8">
    <source>
        <dbReference type="Proteomes" id="UP000799777"/>
    </source>
</evidence>
<feature type="domain" description="Nephrocystin 3-like N-terminal" evidence="6">
    <location>
        <begin position="392"/>
        <end position="557"/>
    </location>
</feature>
<feature type="domain" description="DUF7069" evidence="5">
    <location>
        <begin position="587"/>
        <end position="654"/>
    </location>
</feature>
<comment type="caution">
    <text evidence="7">The sequence shown here is derived from an EMBL/GenBank/DDBJ whole genome shotgun (WGS) entry which is preliminary data.</text>
</comment>
<keyword evidence="8" id="KW-1185">Reference proteome</keyword>
<dbReference type="InterPro" id="IPR000845">
    <property type="entry name" value="Nucleoside_phosphorylase_d"/>
</dbReference>
<dbReference type="SUPFAM" id="SSF53167">
    <property type="entry name" value="Purine and uridine phosphorylases"/>
    <property type="match status" value="1"/>
</dbReference>
<dbReference type="Pfam" id="PF22939">
    <property type="entry name" value="WHD_GPIID"/>
    <property type="match status" value="1"/>
</dbReference>
<dbReference type="PANTHER" id="PTHR46082">
    <property type="entry name" value="ATP/GTP-BINDING PROTEIN-RELATED"/>
    <property type="match status" value="1"/>
</dbReference>
<feature type="domain" description="GPI inositol-deacylase winged helix" evidence="4">
    <location>
        <begin position="666"/>
        <end position="756"/>
    </location>
</feature>
<dbReference type="InterPro" id="IPR027417">
    <property type="entry name" value="P-loop_NTPase"/>
</dbReference>
<dbReference type="PANTHER" id="PTHR46082:SF11">
    <property type="entry name" value="AAA+ ATPASE DOMAIN-CONTAINING PROTEIN-RELATED"/>
    <property type="match status" value="1"/>
</dbReference>
<feature type="chain" id="PRO_5040500551" evidence="2">
    <location>
        <begin position="23"/>
        <end position="840"/>
    </location>
</feature>
<proteinExistence type="predicted"/>
<protein>
    <submittedName>
        <fullName evidence="7">Purine and uridine phosphorylase</fullName>
    </submittedName>
</protein>
<reference evidence="7" key="1">
    <citation type="journal article" date="2020" name="Stud. Mycol.">
        <title>101 Dothideomycetes genomes: a test case for predicting lifestyles and emergence of pathogens.</title>
        <authorList>
            <person name="Haridas S."/>
            <person name="Albert R."/>
            <person name="Binder M."/>
            <person name="Bloem J."/>
            <person name="Labutti K."/>
            <person name="Salamov A."/>
            <person name="Andreopoulos B."/>
            <person name="Baker S."/>
            <person name="Barry K."/>
            <person name="Bills G."/>
            <person name="Bluhm B."/>
            <person name="Cannon C."/>
            <person name="Castanera R."/>
            <person name="Culley D."/>
            <person name="Daum C."/>
            <person name="Ezra D."/>
            <person name="Gonzalez J."/>
            <person name="Henrissat B."/>
            <person name="Kuo A."/>
            <person name="Liang C."/>
            <person name="Lipzen A."/>
            <person name="Lutzoni F."/>
            <person name="Magnuson J."/>
            <person name="Mondo S."/>
            <person name="Nolan M."/>
            <person name="Ohm R."/>
            <person name="Pangilinan J."/>
            <person name="Park H.-J."/>
            <person name="Ramirez L."/>
            <person name="Alfaro M."/>
            <person name="Sun H."/>
            <person name="Tritt A."/>
            <person name="Yoshinaga Y."/>
            <person name="Zwiers L.-H."/>
            <person name="Turgeon B."/>
            <person name="Goodwin S."/>
            <person name="Spatafora J."/>
            <person name="Crous P."/>
            <person name="Grigoriev I."/>
        </authorList>
    </citation>
    <scope>NUCLEOTIDE SEQUENCE</scope>
    <source>
        <strain evidence="7">CBS 110217</strain>
    </source>
</reference>
<feature type="signal peptide" evidence="2">
    <location>
        <begin position="1"/>
        <end position="22"/>
    </location>
</feature>
<evidence type="ECO:0000259" key="4">
    <source>
        <dbReference type="Pfam" id="PF22939"/>
    </source>
</evidence>
<dbReference type="Pfam" id="PF23239">
    <property type="entry name" value="DUF7069"/>
    <property type="match status" value="1"/>
</dbReference>
<dbReference type="OrthoDB" id="194358at2759"/>
<evidence type="ECO:0000313" key="7">
    <source>
        <dbReference type="EMBL" id="KAF2023522.1"/>
    </source>
</evidence>
<dbReference type="InterPro" id="IPR053137">
    <property type="entry name" value="NLR-like"/>
</dbReference>
<keyword evidence="1" id="KW-0677">Repeat</keyword>
<dbReference type="AlphaFoldDB" id="A0A9P4LGF8"/>
<feature type="domain" description="Nucleoside phosphorylase" evidence="3">
    <location>
        <begin position="9"/>
        <end position="294"/>
    </location>
</feature>
<sequence length="840" mass="94700">MFDPNIYTIGWICAILPELVAAGAFLDEKHEAPDNLPVHDSNDYTLGKIGKHNVVIAGLPNGRYGTTSAANVAKDMLRSFPQVRLGLMVGIGGGAPSDKDDIRLGDVVVSSPGNGSGGVFQYDFGRTMQDRDFQTTGSLNQPPTVLLQAVGGLRAQYKTLGHEIDKAINDILKKNPRLQKEFARPDIGTDRLYQSTVVHPLNNDVGCATICSNNLSNMVQRSPREQWDDDPAIHYGIIASGNQLMMDALVRDMIVKERGVVCFEMEAAGLMDNFPCLVIRGICDYSDSHKNKEWQGYAAMTAAAYAKDLLGRVLPNKVEAERTVIQALKEIRDINESHRDDFKEYLEIVKDKVKRELSDKEKKCLQLFRCAKGAKDATYEWFKDRIEERVQGTCNWLTDHENFKQWLKKDSGLLLVSADPGCGKSVLAKYLIDDFLSRQFLPGSVTICYFFFKDQDQNTVRQALCALLHQLFSRKPELIHHAMKEYENNGESLINSTQSLWTILGHVMRDPETGHVITILDALDECAEFDNLMRNLEAHFCSNQLGCGHWKCLLTSRPYEQIVSKFRGLLADFPQIHIPGEESSETISHEINRVIEYKVDRLARVKELSELVKNHIANQFLKIPHRTYLWVYLVFDNLESEDFKQTLKGVNSTISTLPRSINEAYERILSKSKEDTVVRKALSIILAAERPLTLSEMNVALNIEITSQSIDDLDLEEEPRFQSRLRSLCGLFVSIYHGRVYFLHQTAREFLLADLASSSPVPTELKWHQCIAIRDAQRVVAVVCVQFLSFFSSDVAPLTGATSEADRLTNIPTFLDYSASFWGFHFREAQVSIDEAAAKE</sequence>
<dbReference type="Proteomes" id="UP000799777">
    <property type="component" value="Unassembled WGS sequence"/>
</dbReference>
<dbReference type="GO" id="GO:0003824">
    <property type="term" value="F:catalytic activity"/>
    <property type="evidence" value="ECO:0007669"/>
    <property type="project" value="InterPro"/>
</dbReference>
<evidence type="ECO:0000256" key="1">
    <source>
        <dbReference type="ARBA" id="ARBA00022737"/>
    </source>
</evidence>
<evidence type="ECO:0000259" key="6">
    <source>
        <dbReference type="Pfam" id="PF24883"/>
    </source>
</evidence>
<accession>A0A9P4LGF8</accession>
<evidence type="ECO:0000259" key="5">
    <source>
        <dbReference type="Pfam" id="PF23239"/>
    </source>
</evidence>
<keyword evidence="2" id="KW-0732">Signal</keyword>
<dbReference type="InterPro" id="IPR056884">
    <property type="entry name" value="NPHP3-like_N"/>
</dbReference>
<organism evidence="7 8">
    <name type="scientific">Setomelanomma holmii</name>
    <dbReference type="NCBI Taxonomy" id="210430"/>
    <lineage>
        <taxon>Eukaryota</taxon>
        <taxon>Fungi</taxon>
        <taxon>Dikarya</taxon>
        <taxon>Ascomycota</taxon>
        <taxon>Pezizomycotina</taxon>
        <taxon>Dothideomycetes</taxon>
        <taxon>Pleosporomycetidae</taxon>
        <taxon>Pleosporales</taxon>
        <taxon>Pleosporineae</taxon>
        <taxon>Phaeosphaeriaceae</taxon>
        <taxon>Setomelanomma</taxon>
    </lineage>
</organism>
<dbReference type="Pfam" id="PF01048">
    <property type="entry name" value="PNP_UDP_1"/>
    <property type="match status" value="1"/>
</dbReference>
<dbReference type="InterPro" id="IPR055497">
    <property type="entry name" value="DUF7069"/>
</dbReference>
<dbReference type="InterPro" id="IPR054471">
    <property type="entry name" value="GPIID_WHD"/>
</dbReference>
<dbReference type="Gene3D" id="3.40.50.300">
    <property type="entry name" value="P-loop containing nucleotide triphosphate hydrolases"/>
    <property type="match status" value="1"/>
</dbReference>
<gene>
    <name evidence="7" type="ORF">EK21DRAFT_118691</name>
</gene>